<keyword evidence="2" id="KW-1185">Reference proteome</keyword>
<proteinExistence type="predicted"/>
<evidence type="ECO:0000313" key="1">
    <source>
        <dbReference type="EMBL" id="SHM39958.1"/>
    </source>
</evidence>
<dbReference type="Proteomes" id="UP000184038">
    <property type="component" value="Unassembled WGS sequence"/>
</dbReference>
<protein>
    <submittedName>
        <fullName evidence="1">Uncharacterized protein</fullName>
    </submittedName>
</protein>
<evidence type="ECO:0000313" key="2">
    <source>
        <dbReference type="Proteomes" id="UP000184038"/>
    </source>
</evidence>
<dbReference type="EMBL" id="FRCP01000009">
    <property type="protein sequence ID" value="SHM39958.1"/>
    <property type="molecule type" value="Genomic_DNA"/>
</dbReference>
<organism evidence="1 2">
    <name type="scientific">Anaerosporobacter mobilis DSM 15930</name>
    <dbReference type="NCBI Taxonomy" id="1120996"/>
    <lineage>
        <taxon>Bacteria</taxon>
        <taxon>Bacillati</taxon>
        <taxon>Bacillota</taxon>
        <taxon>Clostridia</taxon>
        <taxon>Lachnospirales</taxon>
        <taxon>Lachnospiraceae</taxon>
        <taxon>Anaerosporobacter</taxon>
    </lineage>
</organism>
<sequence>MEVLRLVNEKMFECKLVLPGKYYIQLTEEGKQLYEECSMGMEVTFPVELIDGITLADCIPAFVESVYLEFNPKYEITEDTKVACELYKLGKTDEVFNLLVTITYPESDKEFHELLIFSQIELTDDCFTFELMGDQTMFNMENY</sequence>
<dbReference type="STRING" id="1120996.SAMN02746066_01855"/>
<name>A0A1M7IH79_9FIRM</name>
<reference evidence="1 2" key="1">
    <citation type="submission" date="2016-11" db="EMBL/GenBank/DDBJ databases">
        <authorList>
            <person name="Jaros S."/>
            <person name="Januszkiewicz K."/>
            <person name="Wedrychowicz H."/>
        </authorList>
    </citation>
    <scope>NUCLEOTIDE SEQUENCE [LARGE SCALE GENOMIC DNA]</scope>
    <source>
        <strain evidence="1 2">DSM 15930</strain>
    </source>
</reference>
<accession>A0A1M7IH79</accession>
<gene>
    <name evidence="1" type="ORF">SAMN02746066_01855</name>
</gene>
<dbReference type="AlphaFoldDB" id="A0A1M7IH79"/>